<protein>
    <submittedName>
        <fullName evidence="1">Uncharacterized protein</fullName>
    </submittedName>
</protein>
<organism evidence="1">
    <name type="scientific">Klebsiella pneumoniae</name>
    <dbReference type="NCBI Taxonomy" id="573"/>
    <lineage>
        <taxon>Bacteria</taxon>
        <taxon>Pseudomonadati</taxon>
        <taxon>Pseudomonadota</taxon>
        <taxon>Gammaproteobacteria</taxon>
        <taxon>Enterobacterales</taxon>
        <taxon>Enterobacteriaceae</taxon>
        <taxon>Klebsiella/Raoultella group</taxon>
        <taxon>Klebsiella</taxon>
        <taxon>Klebsiella pneumoniae complex</taxon>
    </lineage>
</organism>
<sequence>MFKMCVEVTTLNTLHNKMRTALVIYLLNNSNFKIIHLGLVG</sequence>
<accession>A0A486TR59</accession>
<dbReference type="EMBL" id="CAAHDG010000002">
    <property type="protein sequence ID" value="VGM28681.1"/>
    <property type="molecule type" value="Genomic_DNA"/>
</dbReference>
<proteinExistence type="predicted"/>
<evidence type="ECO:0000313" key="1">
    <source>
        <dbReference type="EMBL" id="VGM28681.1"/>
    </source>
</evidence>
<gene>
    <name evidence="1" type="ORF">SAMEA4873561_00674</name>
</gene>
<dbReference type="AlphaFoldDB" id="A0A486TR59"/>
<name>A0A486TR59_KLEPN</name>
<reference evidence="1" key="1">
    <citation type="submission" date="2019-03" db="EMBL/GenBank/DDBJ databases">
        <authorList>
            <consortium name="Pathogen Informatics"/>
        </authorList>
    </citation>
    <scope>NUCLEOTIDE SEQUENCE</scope>
    <source>
        <strain evidence="1">5012STDY7626360</strain>
    </source>
</reference>